<dbReference type="Proteomes" id="UP000008988">
    <property type="component" value="Unassembled WGS sequence"/>
</dbReference>
<gene>
    <name evidence="1" type="ORF">AWRI1631_52020</name>
</gene>
<proteinExistence type="predicted"/>
<evidence type="ECO:0000313" key="2">
    <source>
        <dbReference type="Proteomes" id="UP000008988"/>
    </source>
</evidence>
<name>B5VHR1_YEAS6</name>
<organism evidence="1 2">
    <name type="scientific">Saccharomyces cerevisiae (strain AWRI1631)</name>
    <name type="common">Baker's yeast</name>
    <dbReference type="NCBI Taxonomy" id="545124"/>
    <lineage>
        <taxon>Eukaryota</taxon>
        <taxon>Fungi</taxon>
        <taxon>Dikarya</taxon>
        <taxon>Ascomycota</taxon>
        <taxon>Saccharomycotina</taxon>
        <taxon>Saccharomycetes</taxon>
        <taxon>Saccharomycetales</taxon>
        <taxon>Saccharomycetaceae</taxon>
        <taxon>Saccharomyces</taxon>
    </lineage>
</organism>
<comment type="caution">
    <text evidence="1">The sequence shown here is derived from an EMBL/GenBank/DDBJ whole genome shotgun (WGS) entry which is preliminary data.</text>
</comment>
<sequence>MPSPRIEPGFHRPQRCVLTTILRWRLFNGELLYYGLE</sequence>
<evidence type="ECO:0000313" key="1">
    <source>
        <dbReference type="EMBL" id="EDZ72534.1"/>
    </source>
</evidence>
<dbReference type="AlphaFoldDB" id="B5VHR1"/>
<reference evidence="1 2" key="1">
    <citation type="journal article" date="2008" name="FEMS Yeast Res.">
        <title>Comparative genome analysis of a Saccharomyces cerevisiae wine strain.</title>
        <authorList>
            <person name="Borneman A.R."/>
            <person name="Forgan A.H."/>
            <person name="Pretorius I.S."/>
            <person name="Chambers P.J."/>
        </authorList>
    </citation>
    <scope>NUCLEOTIDE SEQUENCE [LARGE SCALE GENOMIC DNA]</scope>
    <source>
        <strain evidence="1 2">AWRI1631</strain>
    </source>
</reference>
<dbReference type="EMBL" id="ABSV01000717">
    <property type="protein sequence ID" value="EDZ72534.1"/>
    <property type="molecule type" value="Genomic_DNA"/>
</dbReference>
<accession>B5VHR1</accession>
<protein>
    <submittedName>
        <fullName evidence="1">Uncharacterized protein</fullName>
    </submittedName>
</protein>